<feature type="compositionally biased region" description="Basic and acidic residues" evidence="1">
    <location>
        <begin position="312"/>
        <end position="326"/>
    </location>
</feature>
<name>M2NJB5_9PSEU</name>
<feature type="region of interest" description="Disordered" evidence="1">
    <location>
        <begin position="95"/>
        <end position="123"/>
    </location>
</feature>
<evidence type="ECO:0000313" key="2">
    <source>
        <dbReference type="EMBL" id="EMD22239.1"/>
    </source>
</evidence>
<evidence type="ECO:0000313" key="3">
    <source>
        <dbReference type="Proteomes" id="UP000014137"/>
    </source>
</evidence>
<protein>
    <submittedName>
        <fullName evidence="2">Uncharacterized protein</fullName>
    </submittedName>
</protein>
<feature type="region of interest" description="Disordered" evidence="1">
    <location>
        <begin position="456"/>
        <end position="488"/>
    </location>
</feature>
<feature type="compositionally biased region" description="Basic and acidic residues" evidence="1">
    <location>
        <begin position="397"/>
        <end position="413"/>
    </location>
</feature>
<sequence length="583" mass="63391">MRRVDVEQVGDAVPVAEAVTPFVAVRVAQHEERVEQDAMPGLPLQDTEAHEFVRGQVHPLGLQAPHQVQDGLCRVEPHPRGHGVEEQADGVLDLGHGGGPARDSGAEHDVLPSGHGRQDQAPGGVEHGVDGQAVAAGLLAQFSAEAAGQHGVQVDRRRGDQVAAFRSDDRRFRETGQRLAPRFRRGLDVLPVQPAQEVHIGPGGGKRPVVTVEVVEREQLLDEQPGGPAVPEQQVPVQHHAVAPVPEPDQFQPEQRRGAEVEPCGPVLGHQLVEPGLPLVLGQRREIHFGQWGFDLGRHELDRSSQPLAGETRPEAGDPAEQRGHRRMEPFDVQAVIEVDRLLDGVDVHPVGVVAGVEEQAFLKWRQRPDVGDRRRAEPLDAGDLLLGQRHQFEVGRREPHPGVGVRRREVAQRRGPAVGEVPGHARERRRQPRSVLGVLAGDPDPQDVVACRGHRRVPGDLPLPRPCRDPAVVPQRDPRLREPGEQRAGLDVEVTQRTVAPGCLPDGLLDGLEHRERVAGRGDPHRADRGQRTDGVRGVHPTVEVDEKVSVDDGFQGGQEDVGHVPVHGGGQRADERPGVLD</sequence>
<dbReference type="PATRIC" id="fig|1238180.3.peg.8024"/>
<dbReference type="EMBL" id="ANMG01000100">
    <property type="protein sequence ID" value="EMD22239.1"/>
    <property type="molecule type" value="Genomic_DNA"/>
</dbReference>
<feature type="region of interest" description="Disordered" evidence="1">
    <location>
        <begin position="397"/>
        <end position="442"/>
    </location>
</feature>
<gene>
    <name evidence="2" type="ORF">C791_0293</name>
</gene>
<feature type="compositionally biased region" description="Basic and acidic residues" evidence="1">
    <location>
        <begin position="477"/>
        <end position="488"/>
    </location>
</feature>
<feature type="region of interest" description="Disordered" evidence="1">
    <location>
        <begin position="304"/>
        <end position="326"/>
    </location>
</feature>
<dbReference type="Proteomes" id="UP000014137">
    <property type="component" value="Unassembled WGS sequence"/>
</dbReference>
<dbReference type="AlphaFoldDB" id="M2NJB5"/>
<accession>M2NJB5</accession>
<feature type="compositionally biased region" description="Basic and acidic residues" evidence="1">
    <location>
        <begin position="518"/>
        <end position="552"/>
    </location>
</feature>
<organism evidence="2 3">
    <name type="scientific">Amycolatopsis azurea DSM 43854</name>
    <dbReference type="NCBI Taxonomy" id="1238180"/>
    <lineage>
        <taxon>Bacteria</taxon>
        <taxon>Bacillati</taxon>
        <taxon>Actinomycetota</taxon>
        <taxon>Actinomycetes</taxon>
        <taxon>Pseudonocardiales</taxon>
        <taxon>Pseudonocardiaceae</taxon>
        <taxon>Amycolatopsis</taxon>
    </lineage>
</organism>
<comment type="caution">
    <text evidence="2">The sequence shown here is derived from an EMBL/GenBank/DDBJ whole genome shotgun (WGS) entry which is preliminary data.</text>
</comment>
<reference evidence="2 3" key="1">
    <citation type="submission" date="2012-10" db="EMBL/GenBank/DDBJ databases">
        <title>Genome assembly of Amycolatopsis azurea DSM 43854.</title>
        <authorList>
            <person name="Khatri I."/>
            <person name="Kaur I."/>
            <person name="Subramanian S."/>
            <person name="Mayilraj S."/>
        </authorList>
    </citation>
    <scope>NUCLEOTIDE SEQUENCE [LARGE SCALE GENOMIC DNA]</scope>
    <source>
        <strain evidence="2 3">DSM 43854</strain>
    </source>
</reference>
<evidence type="ECO:0000256" key="1">
    <source>
        <dbReference type="SAM" id="MobiDB-lite"/>
    </source>
</evidence>
<proteinExistence type="predicted"/>
<feature type="compositionally biased region" description="Basic and acidic residues" evidence="1">
    <location>
        <begin position="574"/>
        <end position="583"/>
    </location>
</feature>
<feature type="region of interest" description="Disordered" evidence="1">
    <location>
        <begin position="518"/>
        <end position="583"/>
    </location>
</feature>